<feature type="non-terminal residue" evidence="3">
    <location>
        <position position="253"/>
    </location>
</feature>
<feature type="region of interest" description="Disordered" evidence="1">
    <location>
        <begin position="182"/>
        <end position="237"/>
    </location>
</feature>
<reference evidence="3" key="1">
    <citation type="journal article" date="2020" name="Stud. Mycol.">
        <title>101 Dothideomycetes genomes: a test case for predicting lifestyles and emergence of pathogens.</title>
        <authorList>
            <person name="Haridas S."/>
            <person name="Albert R."/>
            <person name="Binder M."/>
            <person name="Bloem J."/>
            <person name="Labutti K."/>
            <person name="Salamov A."/>
            <person name="Andreopoulos B."/>
            <person name="Baker S."/>
            <person name="Barry K."/>
            <person name="Bills G."/>
            <person name="Bluhm B."/>
            <person name="Cannon C."/>
            <person name="Castanera R."/>
            <person name="Culley D."/>
            <person name="Daum C."/>
            <person name="Ezra D."/>
            <person name="Gonzalez J."/>
            <person name="Henrissat B."/>
            <person name="Kuo A."/>
            <person name="Liang C."/>
            <person name="Lipzen A."/>
            <person name="Lutzoni F."/>
            <person name="Magnuson J."/>
            <person name="Mondo S."/>
            <person name="Nolan M."/>
            <person name="Ohm R."/>
            <person name="Pangilinan J."/>
            <person name="Park H.-J."/>
            <person name="Ramirez L."/>
            <person name="Alfaro M."/>
            <person name="Sun H."/>
            <person name="Tritt A."/>
            <person name="Yoshinaga Y."/>
            <person name="Zwiers L.-H."/>
            <person name="Turgeon B."/>
            <person name="Goodwin S."/>
            <person name="Spatafora J."/>
            <person name="Crous P."/>
            <person name="Grigoriev I."/>
        </authorList>
    </citation>
    <scope>NUCLEOTIDE SEQUENCE</scope>
    <source>
        <strain evidence="3">CBS 121167</strain>
    </source>
</reference>
<protein>
    <recommendedName>
        <fullName evidence="2">DUF7514 domain-containing protein</fullName>
    </recommendedName>
</protein>
<feature type="domain" description="DUF7514" evidence="2">
    <location>
        <begin position="16"/>
        <end position="177"/>
    </location>
</feature>
<sequence>MTPPDAASREALQFWGYLFKEDNRGSDLLNRLLDGIANYVTAHFPPTPDCADITPAQLAAFYKAVGGDYDILFLKTQAPDLAFIYKNLGCLHSLQPAPESKGFDSPAIPALKPKGFVTWQTIQLLLGPDEHVPFLQNAVERFDIVDPGTKGVFPKLLPKEAFPDKPDEKMERWYQEVSERLRKEMEEGQEEQHQHEHAADQGRSNSPGPDRISSDLSEESMDDHAGAAEYFRDPLYRRGGTRPRVVRRYSRIP</sequence>
<feature type="compositionally biased region" description="Basic and acidic residues" evidence="1">
    <location>
        <begin position="182"/>
        <end position="200"/>
    </location>
</feature>
<dbReference type="OrthoDB" id="5420895at2759"/>
<dbReference type="PANTHER" id="PTHR39611:SF2">
    <property type="entry name" value="HYDROXYPROLINE-RICH GLYCOPROTEIN DZ-HRGP"/>
    <property type="match status" value="1"/>
</dbReference>
<feature type="compositionally biased region" description="Basic and acidic residues" evidence="1">
    <location>
        <begin position="222"/>
        <end position="236"/>
    </location>
</feature>
<dbReference type="EMBL" id="ML995480">
    <property type="protein sequence ID" value="KAF2143997.1"/>
    <property type="molecule type" value="Genomic_DNA"/>
</dbReference>
<gene>
    <name evidence="3" type="ORF">K452DRAFT_223731</name>
</gene>
<dbReference type="GeneID" id="54294139"/>
<proteinExistence type="predicted"/>
<evidence type="ECO:0000313" key="3">
    <source>
        <dbReference type="EMBL" id="KAF2143997.1"/>
    </source>
</evidence>
<dbReference type="Proteomes" id="UP000799438">
    <property type="component" value="Unassembled WGS sequence"/>
</dbReference>
<name>A0A6A6BMD6_9PEZI</name>
<dbReference type="RefSeq" id="XP_033399709.1">
    <property type="nucleotide sequence ID" value="XM_033536643.1"/>
</dbReference>
<dbReference type="Pfam" id="PF24355">
    <property type="entry name" value="DUF7514"/>
    <property type="match status" value="1"/>
</dbReference>
<evidence type="ECO:0000256" key="1">
    <source>
        <dbReference type="SAM" id="MobiDB-lite"/>
    </source>
</evidence>
<dbReference type="AlphaFoldDB" id="A0A6A6BMD6"/>
<organism evidence="3 4">
    <name type="scientific">Aplosporella prunicola CBS 121167</name>
    <dbReference type="NCBI Taxonomy" id="1176127"/>
    <lineage>
        <taxon>Eukaryota</taxon>
        <taxon>Fungi</taxon>
        <taxon>Dikarya</taxon>
        <taxon>Ascomycota</taxon>
        <taxon>Pezizomycotina</taxon>
        <taxon>Dothideomycetes</taxon>
        <taxon>Dothideomycetes incertae sedis</taxon>
        <taxon>Botryosphaeriales</taxon>
        <taxon>Aplosporellaceae</taxon>
        <taxon>Aplosporella</taxon>
    </lineage>
</organism>
<accession>A0A6A6BMD6</accession>
<evidence type="ECO:0000313" key="4">
    <source>
        <dbReference type="Proteomes" id="UP000799438"/>
    </source>
</evidence>
<evidence type="ECO:0000259" key="2">
    <source>
        <dbReference type="Pfam" id="PF24355"/>
    </source>
</evidence>
<keyword evidence="4" id="KW-1185">Reference proteome</keyword>
<dbReference type="InterPro" id="IPR055936">
    <property type="entry name" value="DUF7514"/>
</dbReference>
<dbReference type="PANTHER" id="PTHR39611">
    <property type="entry name" value="HYDROXYPROLINE-RICH GLYCOPROTEIN DZ-HRGP-RELATED"/>
    <property type="match status" value="1"/>
</dbReference>